<feature type="compositionally biased region" description="Basic and acidic residues" evidence="1">
    <location>
        <begin position="252"/>
        <end position="299"/>
    </location>
</feature>
<feature type="region of interest" description="Disordered" evidence="1">
    <location>
        <begin position="177"/>
        <end position="299"/>
    </location>
</feature>
<dbReference type="Pfam" id="PF12572">
    <property type="entry name" value="DUF3752"/>
    <property type="match status" value="1"/>
</dbReference>
<organism evidence="3">
    <name type="scientific">Lichtheimia ramosa</name>
    <dbReference type="NCBI Taxonomy" id="688394"/>
    <lineage>
        <taxon>Eukaryota</taxon>
        <taxon>Fungi</taxon>
        <taxon>Fungi incertae sedis</taxon>
        <taxon>Mucoromycota</taxon>
        <taxon>Mucoromycotina</taxon>
        <taxon>Mucoromycetes</taxon>
        <taxon>Mucorales</taxon>
        <taxon>Lichtheimiaceae</taxon>
        <taxon>Lichtheimia</taxon>
    </lineage>
</organism>
<dbReference type="EMBL" id="LK023329">
    <property type="protein sequence ID" value="CDS09056.1"/>
    <property type="molecule type" value="Genomic_DNA"/>
</dbReference>
<sequence length="320" mass="36468">MIGPSIPKELLEKKQAASSNNDHSPSTSPPHSPPSSSEMAGPMLPPEMKTEKQEEESDDDSDAFTPALPPDLLQARQEQKQEQQQQQETQQRRRRAPVGPSLPSQQRQDDDEDDFAIGPVLPTGYDPQRDAVQSTIQEVAERLESSKTAMEEAKHGDKNKKIERGEWMLVPPEIDYLRGADSSRSRGFNQRNLSSAERDRSVWTDTPAERERKQRGQESQDAANASSRPLPPVHSRYDEDIRRNVQQYNNTERAKSLMEIHREMGGRKRKEQEDVTSRPFDREKDFLKSSRPMDKRQKKEMMKKVGELGNRFGSGSSSFL</sequence>
<evidence type="ECO:0000256" key="1">
    <source>
        <dbReference type="SAM" id="MobiDB-lite"/>
    </source>
</evidence>
<feature type="compositionally biased region" description="Polar residues" evidence="1">
    <location>
        <begin position="185"/>
        <end position="195"/>
    </location>
</feature>
<feature type="region of interest" description="Disordered" evidence="1">
    <location>
        <begin position="1"/>
        <end position="159"/>
    </location>
</feature>
<protein>
    <recommendedName>
        <fullName evidence="2">DUF3752 domain-containing protein</fullName>
    </recommendedName>
</protein>
<feature type="compositionally biased region" description="Acidic residues" evidence="1">
    <location>
        <begin position="53"/>
        <end position="62"/>
    </location>
</feature>
<dbReference type="OrthoDB" id="73491at2759"/>
<gene>
    <name evidence="3" type="ORF">LRAMOSA10416</name>
</gene>
<name>A0A077WN69_9FUNG</name>
<dbReference type="InterPro" id="IPR046331">
    <property type="entry name" value="GPAM1-like"/>
</dbReference>
<feature type="compositionally biased region" description="Basic and acidic residues" evidence="1">
    <location>
        <begin position="196"/>
        <end position="218"/>
    </location>
</feature>
<accession>A0A077WN69</accession>
<dbReference type="PANTHER" id="PTHR46370:SF1">
    <property type="entry name" value="GPALPP MOTIFS-CONTAINING PROTEIN 1"/>
    <property type="match status" value="1"/>
</dbReference>
<feature type="compositionally biased region" description="Basic and acidic residues" evidence="1">
    <location>
        <begin position="139"/>
        <end position="159"/>
    </location>
</feature>
<dbReference type="InterPro" id="IPR022226">
    <property type="entry name" value="DUF3752"/>
</dbReference>
<evidence type="ECO:0000313" key="3">
    <source>
        <dbReference type="EMBL" id="CDS09056.1"/>
    </source>
</evidence>
<feature type="domain" description="DUF3752" evidence="2">
    <location>
        <begin position="179"/>
        <end position="313"/>
    </location>
</feature>
<dbReference type="PANTHER" id="PTHR46370">
    <property type="entry name" value="GPALPP MOTIFS-CONTAINING PROTEIN 1"/>
    <property type="match status" value="1"/>
</dbReference>
<evidence type="ECO:0000259" key="2">
    <source>
        <dbReference type="Pfam" id="PF12572"/>
    </source>
</evidence>
<reference evidence="3" key="1">
    <citation type="journal article" date="2014" name="Genome Announc.">
        <title>De novo whole-genome sequence and genome annotation of Lichtheimia ramosa.</title>
        <authorList>
            <person name="Linde J."/>
            <person name="Schwartze V."/>
            <person name="Binder U."/>
            <person name="Lass-Florl C."/>
            <person name="Voigt K."/>
            <person name="Horn F."/>
        </authorList>
    </citation>
    <scope>NUCLEOTIDE SEQUENCE</scope>
    <source>
        <strain evidence="3">JMRC FSU:6197</strain>
    </source>
</reference>
<proteinExistence type="predicted"/>
<dbReference type="AlphaFoldDB" id="A0A077WN69"/>